<dbReference type="GO" id="GO:0044231">
    <property type="term" value="C:host cell presynaptic membrane"/>
    <property type="evidence" value="ECO:0007669"/>
    <property type="project" value="UniProtKB-KW"/>
</dbReference>
<dbReference type="Gene3D" id="1.25.40.20">
    <property type="entry name" value="Ankyrin repeat-containing domain"/>
    <property type="match status" value="1"/>
</dbReference>
<dbReference type="GO" id="GO:0005576">
    <property type="term" value="C:extracellular region"/>
    <property type="evidence" value="ECO:0007669"/>
    <property type="project" value="UniProtKB-SubCell"/>
</dbReference>
<evidence type="ECO:0000313" key="10">
    <source>
        <dbReference type="EMBL" id="GFU25180.1"/>
    </source>
</evidence>
<comment type="subcellular location">
    <subcellularLocation>
        <location evidence="2">Secreted</location>
    </subcellularLocation>
    <subcellularLocation>
        <location evidence="1">Target cell membrane</location>
    </subcellularLocation>
</comment>
<dbReference type="GO" id="GO:0090729">
    <property type="term" value="F:toxin activity"/>
    <property type="evidence" value="ECO:0007669"/>
    <property type="project" value="UniProtKB-KW"/>
</dbReference>
<evidence type="ECO:0000256" key="7">
    <source>
        <dbReference type="ARBA" id="ARBA00022699"/>
    </source>
</evidence>
<evidence type="ECO:0000256" key="2">
    <source>
        <dbReference type="ARBA" id="ARBA00004613"/>
    </source>
</evidence>
<organism evidence="10 11">
    <name type="scientific">Nephila pilipes</name>
    <name type="common">Giant wood spider</name>
    <name type="synonym">Nephila maculata</name>
    <dbReference type="NCBI Taxonomy" id="299642"/>
    <lineage>
        <taxon>Eukaryota</taxon>
        <taxon>Metazoa</taxon>
        <taxon>Ecdysozoa</taxon>
        <taxon>Arthropoda</taxon>
        <taxon>Chelicerata</taxon>
        <taxon>Arachnida</taxon>
        <taxon>Araneae</taxon>
        <taxon>Araneomorphae</taxon>
        <taxon>Entelegynae</taxon>
        <taxon>Araneoidea</taxon>
        <taxon>Nephilidae</taxon>
        <taxon>Nephila</taxon>
    </lineage>
</organism>
<keyword evidence="6" id="KW-0800">Toxin</keyword>
<dbReference type="GO" id="GO:0044218">
    <property type="term" value="C:other organism cell membrane"/>
    <property type="evidence" value="ECO:0007669"/>
    <property type="project" value="UniProtKB-KW"/>
</dbReference>
<keyword evidence="11" id="KW-1185">Reference proteome</keyword>
<dbReference type="InterPro" id="IPR036770">
    <property type="entry name" value="Ankyrin_rpt-contain_sf"/>
</dbReference>
<evidence type="ECO:0000256" key="9">
    <source>
        <dbReference type="ARBA" id="ARBA00023298"/>
    </source>
</evidence>
<keyword evidence="7" id="KW-0528">Neurotoxin</keyword>
<dbReference type="SUPFAM" id="SSF48403">
    <property type="entry name" value="Ankyrin repeat"/>
    <property type="match status" value="1"/>
</dbReference>
<sequence length="114" mass="12383">MPLNIPDVIDLNGNFETVRDTLNSLNLSGIRQQLDDSIAKIHPDKPRNKGGSDEEIVKGQEVQVALTASRTSVLNGNIDVIKALLAAEAEVDAKNAQGYTPLHLVAQKMAVQRR</sequence>
<proteinExistence type="predicted"/>
<keyword evidence="5" id="KW-1052">Target cell membrane</keyword>
<evidence type="ECO:0000256" key="6">
    <source>
        <dbReference type="ARBA" id="ARBA00022656"/>
    </source>
</evidence>
<evidence type="ECO:0000256" key="8">
    <source>
        <dbReference type="ARBA" id="ARBA00023028"/>
    </source>
</evidence>
<keyword evidence="9" id="KW-1053">Target membrane</keyword>
<evidence type="ECO:0000313" key="11">
    <source>
        <dbReference type="Proteomes" id="UP000887013"/>
    </source>
</evidence>
<dbReference type="EMBL" id="BMAW01032340">
    <property type="protein sequence ID" value="GFU25180.1"/>
    <property type="molecule type" value="Genomic_DNA"/>
</dbReference>
<dbReference type="OrthoDB" id="10057496at2759"/>
<reference evidence="10" key="1">
    <citation type="submission" date="2020-08" db="EMBL/GenBank/DDBJ databases">
        <title>Multicomponent nature underlies the extraordinary mechanical properties of spider dragline silk.</title>
        <authorList>
            <person name="Kono N."/>
            <person name="Nakamura H."/>
            <person name="Mori M."/>
            <person name="Yoshida Y."/>
            <person name="Ohtoshi R."/>
            <person name="Malay A.D."/>
            <person name="Moran D.A.P."/>
            <person name="Tomita M."/>
            <person name="Numata K."/>
            <person name="Arakawa K."/>
        </authorList>
    </citation>
    <scope>NUCLEOTIDE SEQUENCE</scope>
</reference>
<evidence type="ECO:0000256" key="3">
    <source>
        <dbReference type="ARBA" id="ARBA00022483"/>
    </source>
</evidence>
<evidence type="ECO:0000256" key="5">
    <source>
        <dbReference type="ARBA" id="ARBA00022537"/>
    </source>
</evidence>
<keyword evidence="4" id="KW-0964">Secreted</keyword>
<evidence type="ECO:0000256" key="1">
    <source>
        <dbReference type="ARBA" id="ARBA00004175"/>
    </source>
</evidence>
<keyword evidence="9" id="KW-0472">Membrane</keyword>
<name>A0A8X6QJ93_NEPPI</name>
<gene>
    <name evidence="10" type="ORF">NPIL_615801</name>
</gene>
<comment type="caution">
    <text evidence="10">The sequence shown here is derived from an EMBL/GenBank/DDBJ whole genome shotgun (WGS) entry which is preliminary data.</text>
</comment>
<dbReference type="Proteomes" id="UP000887013">
    <property type="component" value="Unassembled WGS sequence"/>
</dbReference>
<protein>
    <submittedName>
        <fullName evidence="10">Uncharacterized protein</fullName>
    </submittedName>
</protein>
<evidence type="ECO:0000256" key="4">
    <source>
        <dbReference type="ARBA" id="ARBA00022525"/>
    </source>
</evidence>
<accession>A0A8X6QJ93</accession>
<dbReference type="Pfam" id="PF13637">
    <property type="entry name" value="Ank_4"/>
    <property type="match status" value="1"/>
</dbReference>
<dbReference type="GO" id="GO:0006887">
    <property type="term" value="P:exocytosis"/>
    <property type="evidence" value="ECO:0007669"/>
    <property type="project" value="UniProtKB-KW"/>
</dbReference>
<dbReference type="AlphaFoldDB" id="A0A8X6QJ93"/>
<dbReference type="InterPro" id="IPR002110">
    <property type="entry name" value="Ankyrin_rpt"/>
</dbReference>
<keyword evidence="8" id="KW-0638">Presynaptic neurotoxin</keyword>
<keyword evidence="3" id="KW-0268">Exocytosis</keyword>